<dbReference type="GO" id="GO:0016301">
    <property type="term" value="F:kinase activity"/>
    <property type="evidence" value="ECO:0007669"/>
    <property type="project" value="UniProtKB-KW"/>
</dbReference>
<gene>
    <name evidence="5" type="primary">prs2</name>
    <name evidence="5" type="ORF">BN961_02633</name>
    <name evidence="6" type="ORF">NCTC12722_02350</name>
</gene>
<dbReference type="Proteomes" id="UP000035762">
    <property type="component" value="Unassembled WGS sequence"/>
</dbReference>
<dbReference type="OrthoDB" id="324294at2"/>
<dbReference type="GO" id="GO:0005737">
    <property type="term" value="C:cytoplasm"/>
    <property type="evidence" value="ECO:0007669"/>
    <property type="project" value="TreeGrafter"/>
</dbReference>
<evidence type="ECO:0000259" key="4">
    <source>
        <dbReference type="Pfam" id="PF13793"/>
    </source>
</evidence>
<organism evidence="5 7">
    <name type="scientific">Afipia felis</name>
    <name type="common">Cat scratch disease bacillus</name>
    <dbReference type="NCBI Taxonomy" id="1035"/>
    <lineage>
        <taxon>Bacteria</taxon>
        <taxon>Pseudomonadati</taxon>
        <taxon>Pseudomonadota</taxon>
        <taxon>Alphaproteobacteria</taxon>
        <taxon>Hyphomicrobiales</taxon>
        <taxon>Nitrobacteraceae</taxon>
        <taxon>Afipia</taxon>
    </lineage>
</organism>
<dbReference type="Proteomes" id="UP000254343">
    <property type="component" value="Unassembled WGS sequence"/>
</dbReference>
<dbReference type="NCBIfam" id="TIGR01251">
    <property type="entry name" value="ribP_PPkin"/>
    <property type="match status" value="1"/>
</dbReference>
<dbReference type="GO" id="GO:0000287">
    <property type="term" value="F:magnesium ion binding"/>
    <property type="evidence" value="ECO:0007669"/>
    <property type="project" value="InterPro"/>
</dbReference>
<reference evidence="6 8" key="2">
    <citation type="submission" date="2018-06" db="EMBL/GenBank/DDBJ databases">
        <authorList>
            <consortium name="Pathogen Informatics"/>
            <person name="Doyle S."/>
        </authorList>
    </citation>
    <scope>NUCLEOTIDE SEQUENCE [LARGE SCALE GENOMIC DNA]</scope>
    <source>
        <strain evidence="6 8">NCTC12722</strain>
    </source>
</reference>
<dbReference type="SMART" id="SM01400">
    <property type="entry name" value="Pribosyltran_N"/>
    <property type="match status" value="1"/>
</dbReference>
<dbReference type="NCBIfam" id="NF005537">
    <property type="entry name" value="PRK07199.1"/>
    <property type="match status" value="1"/>
</dbReference>
<accession>A0A090MP98</accession>
<dbReference type="RefSeq" id="WP_002715966.1">
    <property type="nucleotide sequence ID" value="NZ_CCAZ020000001.1"/>
</dbReference>
<dbReference type="GO" id="GO:0006164">
    <property type="term" value="P:purine nucleotide biosynthetic process"/>
    <property type="evidence" value="ECO:0007669"/>
    <property type="project" value="TreeGrafter"/>
</dbReference>
<dbReference type="GO" id="GO:0004749">
    <property type="term" value="F:ribose phosphate diphosphokinase activity"/>
    <property type="evidence" value="ECO:0007669"/>
    <property type="project" value="UniProtKB-EC"/>
</dbReference>
<reference evidence="5 7" key="1">
    <citation type="journal article" date="2014" name="Genome Announc.">
        <title>Genome Sequence of Afipia felis Strain 76713, Isolated in Hospital Water Using an Amoeba Co-Culture Procedure.</title>
        <authorList>
            <person name="Benamar S."/>
            <person name="La Scola B."/>
            <person name="Croce O."/>
        </authorList>
    </citation>
    <scope>NUCLEOTIDE SEQUENCE [LARGE SCALE GENOMIC DNA]</scope>
    <source>
        <strain evidence="5 7">76713</strain>
    </source>
</reference>
<dbReference type="InterPro" id="IPR000836">
    <property type="entry name" value="PRTase_dom"/>
</dbReference>
<dbReference type="PANTHER" id="PTHR10210:SF41">
    <property type="entry name" value="RIBOSE-PHOSPHATE PYROPHOSPHOKINASE 1, CHLOROPLASTIC"/>
    <property type="match status" value="1"/>
</dbReference>
<keyword evidence="5" id="KW-0418">Kinase</keyword>
<dbReference type="InterPro" id="IPR005946">
    <property type="entry name" value="Rib-P_diPkinase"/>
</dbReference>
<dbReference type="InterPro" id="IPR029099">
    <property type="entry name" value="Pribosyltran_N"/>
</dbReference>
<dbReference type="EC" id="2.7.6.1" evidence="6"/>
<dbReference type="GO" id="GO:0002189">
    <property type="term" value="C:ribose phosphate diphosphokinase complex"/>
    <property type="evidence" value="ECO:0007669"/>
    <property type="project" value="TreeGrafter"/>
</dbReference>
<name>A0A090MP98_AFIFE</name>
<dbReference type="InterPro" id="IPR029057">
    <property type="entry name" value="PRTase-like"/>
</dbReference>
<evidence type="ECO:0000313" key="5">
    <source>
        <dbReference type="EMBL" id="CEG09210.1"/>
    </source>
</evidence>
<comment type="similarity">
    <text evidence="2">Belongs to the ribose-phosphate pyrophosphokinase family.</text>
</comment>
<dbReference type="EMBL" id="UIGB01000001">
    <property type="protein sequence ID" value="SUU85141.1"/>
    <property type="molecule type" value="Genomic_DNA"/>
</dbReference>
<dbReference type="GO" id="GO:0006015">
    <property type="term" value="P:5-phosphoribose 1-diphosphate biosynthetic process"/>
    <property type="evidence" value="ECO:0007669"/>
    <property type="project" value="TreeGrafter"/>
</dbReference>
<evidence type="ECO:0000313" key="7">
    <source>
        <dbReference type="Proteomes" id="UP000035762"/>
    </source>
</evidence>
<dbReference type="STRING" id="1035.BN961_02633"/>
<keyword evidence="6" id="KW-0808">Transferase</keyword>
<dbReference type="PANTHER" id="PTHR10210">
    <property type="entry name" value="RIBOSE-PHOSPHATE DIPHOSPHOKINASE FAMILY MEMBER"/>
    <property type="match status" value="1"/>
</dbReference>
<evidence type="ECO:0000256" key="1">
    <source>
        <dbReference type="ARBA" id="ARBA00022727"/>
    </source>
</evidence>
<feature type="domain" description="Ribose-phosphate pyrophosphokinase N-terminal" evidence="4">
    <location>
        <begin position="9"/>
        <end position="109"/>
    </location>
</feature>
<dbReference type="Pfam" id="PF13793">
    <property type="entry name" value="Pribosyltran_N"/>
    <property type="match status" value="1"/>
</dbReference>
<dbReference type="Gene3D" id="3.40.50.2020">
    <property type="match status" value="2"/>
</dbReference>
<dbReference type="Pfam" id="PF00156">
    <property type="entry name" value="Pribosyltran"/>
    <property type="match status" value="1"/>
</dbReference>
<dbReference type="AlphaFoldDB" id="A0A090MP98"/>
<evidence type="ECO:0000313" key="8">
    <source>
        <dbReference type="Proteomes" id="UP000254343"/>
    </source>
</evidence>
<protein>
    <submittedName>
        <fullName evidence="5">Ribose-phosphate pyrophosphokinase 2</fullName>
        <ecNumber evidence="6">2.7.6.1</ecNumber>
    </submittedName>
</protein>
<feature type="domain" description="Phosphoribosyltransferase" evidence="3">
    <location>
        <begin position="136"/>
        <end position="252"/>
    </location>
</feature>
<sequence length="296" mass="32942">MTQEIVIPLPGNDALATSIARHLNVVRGSLQTRSFPDEETYLRFEDELNGRTVVLVCSLNRPDAKFLPLVFAADAARDLGAAKVVLVAPYLCYMRQDRRFHSGEAVTSVSFARRVSSSFDGLVTVDPHLHRYRTLDEIYSIPSRVVHSAPAIAEWLLNNQKSAILIGPDIESEQWVSDVAGQARSPYRVLRKERFGDRNVKIELPDLTEFRNETPVLIDDIVSSGRTMIETARQLRQQGFGAPVCIAVHGLFTADTERELLEVAARVVTTNTVPHHTNGIDLSQAITEQVAALCWL</sequence>
<evidence type="ECO:0000259" key="3">
    <source>
        <dbReference type="Pfam" id="PF00156"/>
    </source>
</evidence>
<proteinExistence type="inferred from homology"/>
<dbReference type="EMBL" id="CCAZ020000001">
    <property type="protein sequence ID" value="CEG09210.1"/>
    <property type="molecule type" value="Genomic_DNA"/>
</dbReference>
<dbReference type="CDD" id="cd06223">
    <property type="entry name" value="PRTases_typeI"/>
    <property type="match status" value="1"/>
</dbReference>
<evidence type="ECO:0000256" key="2">
    <source>
        <dbReference type="RuleBase" id="RU004324"/>
    </source>
</evidence>
<keyword evidence="1 2" id="KW-0545">Nucleotide biosynthesis</keyword>
<evidence type="ECO:0000313" key="6">
    <source>
        <dbReference type="EMBL" id="SUU85141.1"/>
    </source>
</evidence>
<keyword evidence="7" id="KW-1185">Reference proteome</keyword>
<dbReference type="SUPFAM" id="SSF53271">
    <property type="entry name" value="PRTase-like"/>
    <property type="match status" value="2"/>
</dbReference>